<dbReference type="EMBL" id="JAVRHQ010000013">
    <property type="protein sequence ID" value="MDT0643512.1"/>
    <property type="molecule type" value="Genomic_DNA"/>
</dbReference>
<evidence type="ECO:0000313" key="2">
    <source>
        <dbReference type="EMBL" id="MDT0643512.1"/>
    </source>
</evidence>
<evidence type="ECO:0000313" key="3">
    <source>
        <dbReference type="Proteomes" id="UP001262889"/>
    </source>
</evidence>
<feature type="chain" id="PRO_5046196248" evidence="1">
    <location>
        <begin position="19"/>
        <end position="318"/>
    </location>
</feature>
<proteinExistence type="predicted"/>
<protein>
    <submittedName>
        <fullName evidence="2">Carboxypeptidase-like regulatory domain-containing protein</fullName>
    </submittedName>
</protein>
<sequence>MKQLFSALFLLCFYLTTAQEKHVVGQVVNAETLEPLPYVNIVLEEKHRGTSTDGQGRFSFLLKNAAASTVLKFSYVGFKTKRINLAALEGKVVRMQPEVSNLSEVRLYNITREHSEKINDFRGKDPIGLGNFSGGQFPSIVARYYERPENFEGGCFLEQVEVRFFSTGLNSGRRSKFRLRIMAVGEDGLPGEDLLRSDLIVERDPNRFKVKMPLLKYRIFIPEEGFFVAVEHLFIEENKYVEEKDYRVYRSKDTLLYKDVKIVKYLPVFKGTLEKGSGNFKSYFKDTNGWKKMNILDNSNPALKGEVPAPAFKITLTD</sequence>
<name>A0ABU3CBC7_9FLAO</name>
<keyword evidence="3" id="KW-1185">Reference proteome</keyword>
<evidence type="ECO:0000256" key="1">
    <source>
        <dbReference type="SAM" id="SignalP"/>
    </source>
</evidence>
<dbReference type="Pfam" id="PF13715">
    <property type="entry name" value="CarbopepD_reg_2"/>
    <property type="match status" value="1"/>
</dbReference>
<comment type="caution">
    <text evidence="2">The sequence shown here is derived from an EMBL/GenBank/DDBJ whole genome shotgun (WGS) entry which is preliminary data.</text>
</comment>
<dbReference type="RefSeq" id="WP_311535132.1">
    <property type="nucleotide sequence ID" value="NZ_JAVRHQ010000013.1"/>
</dbReference>
<dbReference type="InterPro" id="IPR008969">
    <property type="entry name" value="CarboxyPept-like_regulatory"/>
</dbReference>
<dbReference type="Proteomes" id="UP001262889">
    <property type="component" value="Unassembled WGS sequence"/>
</dbReference>
<gene>
    <name evidence="2" type="ORF">RM553_11775</name>
</gene>
<accession>A0ABU3CBC7</accession>
<organism evidence="2 3">
    <name type="scientific">Autumnicola tepida</name>
    <dbReference type="NCBI Taxonomy" id="3075595"/>
    <lineage>
        <taxon>Bacteria</taxon>
        <taxon>Pseudomonadati</taxon>
        <taxon>Bacteroidota</taxon>
        <taxon>Flavobacteriia</taxon>
        <taxon>Flavobacteriales</taxon>
        <taxon>Flavobacteriaceae</taxon>
        <taxon>Autumnicola</taxon>
    </lineage>
</organism>
<keyword evidence="1" id="KW-0732">Signal</keyword>
<feature type="signal peptide" evidence="1">
    <location>
        <begin position="1"/>
        <end position="18"/>
    </location>
</feature>
<dbReference type="Gene3D" id="2.60.40.1120">
    <property type="entry name" value="Carboxypeptidase-like, regulatory domain"/>
    <property type="match status" value="1"/>
</dbReference>
<reference evidence="2 3" key="1">
    <citation type="submission" date="2023-09" db="EMBL/GenBank/DDBJ databases">
        <authorList>
            <person name="Rey-Velasco X."/>
        </authorList>
    </citation>
    <scope>NUCLEOTIDE SEQUENCE [LARGE SCALE GENOMIC DNA]</scope>
    <source>
        <strain evidence="2 3">F363</strain>
    </source>
</reference>
<dbReference type="SUPFAM" id="SSF49464">
    <property type="entry name" value="Carboxypeptidase regulatory domain-like"/>
    <property type="match status" value="1"/>
</dbReference>